<keyword evidence="2" id="KW-0805">Transcription regulation</keyword>
<dbReference type="EMBL" id="QGKY02001925">
    <property type="protein sequence ID" value="KAF2548745.1"/>
    <property type="molecule type" value="Genomic_DNA"/>
</dbReference>
<dbReference type="SUPFAM" id="SSF101936">
    <property type="entry name" value="DNA-binding pseudobarrel domain"/>
    <property type="match status" value="1"/>
</dbReference>
<evidence type="ECO:0000256" key="3">
    <source>
        <dbReference type="ARBA" id="ARBA00023125"/>
    </source>
</evidence>
<keyword evidence="5" id="KW-0539">Nucleus</keyword>
<dbReference type="InterPro" id="IPR003340">
    <property type="entry name" value="B3_DNA-bd"/>
</dbReference>
<dbReference type="Gene3D" id="2.40.330.10">
    <property type="entry name" value="DNA-binding pseudobarrel domain"/>
    <property type="match status" value="1"/>
</dbReference>
<evidence type="ECO:0000256" key="5">
    <source>
        <dbReference type="ARBA" id="ARBA00023242"/>
    </source>
</evidence>
<evidence type="ECO:0000256" key="2">
    <source>
        <dbReference type="ARBA" id="ARBA00023015"/>
    </source>
</evidence>
<dbReference type="PANTHER" id="PTHR31140">
    <property type="entry name" value="B3 DOMAIN-CONTAINING TRANSCRIPTION FACTOR ABI3"/>
    <property type="match status" value="1"/>
</dbReference>
<comment type="caution">
    <text evidence="6">The sequence shown here is derived from an EMBL/GenBank/DDBJ whole genome shotgun (WGS) entry which is preliminary data.</text>
</comment>
<dbReference type="InterPro" id="IPR015300">
    <property type="entry name" value="DNA-bd_pseudobarrel_sf"/>
</dbReference>
<gene>
    <name evidence="6" type="ORF">F2Q70_00021137</name>
</gene>
<proteinExistence type="predicted"/>
<accession>A0A8S9GR20</accession>
<dbReference type="AlphaFoldDB" id="A0A8S9GR20"/>
<dbReference type="GO" id="GO:0005634">
    <property type="term" value="C:nucleus"/>
    <property type="evidence" value="ECO:0007669"/>
    <property type="project" value="UniProtKB-SubCell"/>
</dbReference>
<comment type="subcellular location">
    <subcellularLocation>
        <location evidence="1">Nucleus</location>
    </subcellularLocation>
</comment>
<protein>
    <submittedName>
        <fullName evidence="6">Uncharacterized protein</fullName>
    </submittedName>
</protein>
<organism evidence="6">
    <name type="scientific">Brassica cretica</name>
    <name type="common">Mustard</name>
    <dbReference type="NCBI Taxonomy" id="69181"/>
    <lineage>
        <taxon>Eukaryota</taxon>
        <taxon>Viridiplantae</taxon>
        <taxon>Streptophyta</taxon>
        <taxon>Embryophyta</taxon>
        <taxon>Tracheophyta</taxon>
        <taxon>Spermatophyta</taxon>
        <taxon>Magnoliopsida</taxon>
        <taxon>eudicotyledons</taxon>
        <taxon>Gunneridae</taxon>
        <taxon>Pentapetalae</taxon>
        <taxon>rosids</taxon>
        <taxon>malvids</taxon>
        <taxon>Brassicales</taxon>
        <taxon>Brassicaceae</taxon>
        <taxon>Brassiceae</taxon>
        <taxon>Brassica</taxon>
    </lineage>
</organism>
<dbReference type="GO" id="GO:0003677">
    <property type="term" value="F:DNA binding"/>
    <property type="evidence" value="ECO:0007669"/>
    <property type="project" value="UniProtKB-KW"/>
</dbReference>
<dbReference type="GO" id="GO:0003700">
    <property type="term" value="F:DNA-binding transcription factor activity"/>
    <property type="evidence" value="ECO:0007669"/>
    <property type="project" value="InterPro"/>
</dbReference>
<name>A0A8S9GR20_BRACR</name>
<keyword evidence="4" id="KW-0804">Transcription</keyword>
<reference evidence="6" key="1">
    <citation type="submission" date="2019-12" db="EMBL/GenBank/DDBJ databases">
        <title>Genome sequencing and annotation of Brassica cretica.</title>
        <authorList>
            <person name="Studholme D.J."/>
            <person name="Sarris P.F."/>
        </authorList>
    </citation>
    <scope>NUCLEOTIDE SEQUENCE</scope>
    <source>
        <strain evidence="6">PFS-102/07</strain>
        <tissue evidence="6">Leaf</tissue>
    </source>
</reference>
<evidence type="ECO:0000256" key="4">
    <source>
        <dbReference type="ARBA" id="ARBA00023163"/>
    </source>
</evidence>
<dbReference type="PANTHER" id="PTHR31140:SF87">
    <property type="entry name" value="TF-B3 DOMAIN-CONTAINING PROTEIN"/>
    <property type="match status" value="1"/>
</dbReference>
<keyword evidence="3" id="KW-0238">DNA-binding</keyword>
<evidence type="ECO:0000313" key="6">
    <source>
        <dbReference type="EMBL" id="KAF2548745.1"/>
    </source>
</evidence>
<dbReference type="InterPro" id="IPR044800">
    <property type="entry name" value="LEC2-like"/>
</dbReference>
<dbReference type="CDD" id="cd10017">
    <property type="entry name" value="B3_DNA"/>
    <property type="match status" value="1"/>
</dbReference>
<sequence>MDNFLPFSSSNANSVQELSMDLNNNRSRLSTFPTYDHHHQAQPHLLQPYSYVACPVDQTAAMNPQISVIQTGSEFGSLVCNPGFRQARGGFLDPHTAKMARINRKKAMIRSRNNSSPNSSSNELVGSRRQVVLTMKNNAEIAARKDLYRYSSFDNKKLRVLLVKHLKNSDVGSLGRIVLPKREAEGNLPELSTKEGMIVEMRDADSMQNWSFKYKLTCITVNIGFGPITRAECMSLKTQVIKELLYSIKKRCLGMKSVERRRLGRRFVEKRRRGRRFVDGDDLGGGSSTGQRSRRRCAYFSIRKHTDKPNEGREDESMEANDMNFYEDIAFDFIPKDEDEDSIAMLIGNLNDHYPNPNNLMDLPIDLHQHHQATSSLPPVDYMSNPQYGGSSNDHMSFNDFVS</sequence>
<evidence type="ECO:0000256" key="1">
    <source>
        <dbReference type="ARBA" id="ARBA00004123"/>
    </source>
</evidence>